<comment type="function">
    <text evidence="5">Responsible for synthesis of pseudouridine from uracil at positions 1911, 1915 and 1917 in 23S ribosomal RNA.</text>
</comment>
<dbReference type="Pfam" id="PF01479">
    <property type="entry name" value="S4"/>
    <property type="match status" value="1"/>
</dbReference>
<dbReference type="PANTHER" id="PTHR21600:SF44">
    <property type="entry name" value="RIBOSOMAL LARGE SUBUNIT PSEUDOURIDINE SYNTHASE D"/>
    <property type="match status" value="1"/>
</dbReference>
<dbReference type="PANTHER" id="PTHR21600">
    <property type="entry name" value="MITOCHONDRIAL RNA PSEUDOURIDINE SYNTHASE"/>
    <property type="match status" value="1"/>
</dbReference>
<dbReference type="Gene3D" id="3.10.290.10">
    <property type="entry name" value="RNA-binding S4 domain"/>
    <property type="match status" value="1"/>
</dbReference>
<evidence type="ECO:0000313" key="11">
    <source>
        <dbReference type="Proteomes" id="UP000632498"/>
    </source>
</evidence>
<evidence type="ECO:0000256" key="4">
    <source>
        <dbReference type="ARBA" id="ARBA00036882"/>
    </source>
</evidence>
<dbReference type="SUPFAM" id="SSF55174">
    <property type="entry name" value="Alpha-L RNA-binding motif"/>
    <property type="match status" value="1"/>
</dbReference>
<organism evidence="10 11">
    <name type="scientific">Terasakiella brassicae</name>
    <dbReference type="NCBI Taxonomy" id="1634917"/>
    <lineage>
        <taxon>Bacteria</taxon>
        <taxon>Pseudomonadati</taxon>
        <taxon>Pseudomonadota</taxon>
        <taxon>Alphaproteobacteria</taxon>
        <taxon>Rhodospirillales</taxon>
        <taxon>Terasakiellaceae</taxon>
        <taxon>Terasakiella</taxon>
    </lineage>
</organism>
<dbReference type="InterPro" id="IPR002942">
    <property type="entry name" value="S4_RNA-bd"/>
</dbReference>
<comment type="catalytic activity">
    <reaction evidence="8">
        <text>a uridine in RNA = a pseudouridine in RNA</text>
        <dbReference type="Rhea" id="RHEA:48348"/>
        <dbReference type="Rhea" id="RHEA-COMP:12068"/>
        <dbReference type="Rhea" id="RHEA-COMP:12069"/>
        <dbReference type="ChEBI" id="CHEBI:65314"/>
        <dbReference type="ChEBI" id="CHEBI:65315"/>
    </reaction>
</comment>
<dbReference type="InterPro" id="IPR036986">
    <property type="entry name" value="S4_RNA-bd_sf"/>
</dbReference>
<evidence type="ECO:0000313" key="10">
    <source>
        <dbReference type="EMBL" id="GGF58066.1"/>
    </source>
</evidence>
<dbReference type="AlphaFoldDB" id="A0A917BV80"/>
<dbReference type="PROSITE" id="PS01129">
    <property type="entry name" value="PSI_RLU"/>
    <property type="match status" value="1"/>
</dbReference>
<dbReference type="Gene3D" id="3.30.2350.10">
    <property type="entry name" value="Pseudouridine synthase"/>
    <property type="match status" value="1"/>
</dbReference>
<evidence type="ECO:0000256" key="2">
    <source>
        <dbReference type="ARBA" id="ARBA00022884"/>
    </source>
</evidence>
<evidence type="ECO:0000256" key="6">
    <source>
        <dbReference type="PIRSR" id="PIRSR606225-1"/>
    </source>
</evidence>
<comment type="catalytic activity">
    <reaction evidence="4">
        <text>uridine(1911/1915/1917) in 23S rRNA = pseudouridine(1911/1915/1917) in 23S rRNA</text>
        <dbReference type="Rhea" id="RHEA:42524"/>
        <dbReference type="Rhea" id="RHEA-COMP:10097"/>
        <dbReference type="Rhea" id="RHEA-COMP:10098"/>
        <dbReference type="ChEBI" id="CHEBI:65314"/>
        <dbReference type="ChEBI" id="CHEBI:65315"/>
        <dbReference type="EC" id="5.4.99.23"/>
    </reaction>
</comment>
<gene>
    <name evidence="10" type="primary">rluD</name>
    <name evidence="10" type="ORF">GCM10011332_09480</name>
</gene>
<evidence type="ECO:0000256" key="7">
    <source>
        <dbReference type="PROSITE-ProRule" id="PRU00182"/>
    </source>
</evidence>
<name>A0A917BV80_9PROT</name>
<comment type="caution">
    <text evidence="10">The sequence shown here is derived from an EMBL/GenBank/DDBJ whole genome shotgun (WGS) entry which is preliminary data.</text>
</comment>
<sequence>MSDTFTVTARDEDQGIRLDKLLSLGDSGLSRSRLKALIEGGSVFCAGQTITDPSVRVKPGQQFSIEIPEAEDYEPQAENIALEVVYEDDDLLVINKPAGMVVHPAAGNYTGTLVNALLYHCAGSLSGIGGVKRPGIVHRLDKETSGLMVVAKNDIAHVSLSEQFAAHSLERAYQAVVWGVPNPKEGRIEGNIGRSPQNRKKMAMVKSGGKTAVTNYRYIKAVGTFASLVECRLETGRTHQIRVHMSEKGHTVVGDALYGRTPSRVLRMLSHEQKAEFSQFTRHALHAYIIGFLHPRTNERLRFENNLPIEINNLCEILKKI</sequence>
<feature type="active site" evidence="6">
    <location>
        <position position="141"/>
    </location>
</feature>
<proteinExistence type="inferred from homology"/>
<comment type="similarity">
    <text evidence="1 8">Belongs to the pseudouridine synthase RluA family.</text>
</comment>
<dbReference type="InterPro" id="IPR006145">
    <property type="entry name" value="PsdUridine_synth_RsuA/RluA"/>
</dbReference>
<evidence type="ECO:0000256" key="3">
    <source>
        <dbReference type="ARBA" id="ARBA00023235"/>
    </source>
</evidence>
<evidence type="ECO:0000256" key="1">
    <source>
        <dbReference type="ARBA" id="ARBA00010876"/>
    </source>
</evidence>
<keyword evidence="2 7" id="KW-0694">RNA-binding</keyword>
<dbReference type="GO" id="GO:0003723">
    <property type="term" value="F:RNA binding"/>
    <property type="evidence" value="ECO:0007669"/>
    <property type="project" value="UniProtKB-KW"/>
</dbReference>
<evidence type="ECO:0000256" key="5">
    <source>
        <dbReference type="ARBA" id="ARBA00056072"/>
    </source>
</evidence>
<dbReference type="EMBL" id="BMHV01000005">
    <property type="protein sequence ID" value="GGF58066.1"/>
    <property type="molecule type" value="Genomic_DNA"/>
</dbReference>
<dbReference type="InterPro" id="IPR020103">
    <property type="entry name" value="PsdUridine_synth_cat_dom_sf"/>
</dbReference>
<accession>A0A917BV80</accession>
<dbReference type="Pfam" id="PF00849">
    <property type="entry name" value="PseudoU_synth_2"/>
    <property type="match status" value="1"/>
</dbReference>
<dbReference type="Proteomes" id="UP000632498">
    <property type="component" value="Unassembled WGS sequence"/>
</dbReference>
<dbReference type="GO" id="GO:0160140">
    <property type="term" value="F:23S rRNA pseudouridine(1911/1915/1917) synthase activity"/>
    <property type="evidence" value="ECO:0007669"/>
    <property type="project" value="UniProtKB-EC"/>
</dbReference>
<feature type="domain" description="RNA-binding S4" evidence="9">
    <location>
        <begin position="16"/>
        <end position="75"/>
    </location>
</feature>
<dbReference type="InterPro" id="IPR006225">
    <property type="entry name" value="PsdUridine_synth_RluC/D"/>
</dbReference>
<dbReference type="EC" id="5.4.99.-" evidence="8"/>
<dbReference type="CDD" id="cd00165">
    <property type="entry name" value="S4"/>
    <property type="match status" value="1"/>
</dbReference>
<dbReference type="InterPro" id="IPR050188">
    <property type="entry name" value="RluA_PseudoU_synthase"/>
</dbReference>
<evidence type="ECO:0000259" key="9">
    <source>
        <dbReference type="SMART" id="SM00363"/>
    </source>
</evidence>
<keyword evidence="11" id="KW-1185">Reference proteome</keyword>
<dbReference type="NCBIfam" id="TIGR00005">
    <property type="entry name" value="rluA_subfam"/>
    <property type="match status" value="1"/>
</dbReference>
<evidence type="ECO:0000256" key="8">
    <source>
        <dbReference type="RuleBase" id="RU362028"/>
    </source>
</evidence>
<dbReference type="GO" id="GO:0000455">
    <property type="term" value="P:enzyme-directed rRNA pseudouridine synthesis"/>
    <property type="evidence" value="ECO:0007669"/>
    <property type="project" value="TreeGrafter"/>
</dbReference>
<reference evidence="10" key="2">
    <citation type="submission" date="2020-09" db="EMBL/GenBank/DDBJ databases">
        <authorList>
            <person name="Sun Q."/>
            <person name="Zhou Y."/>
        </authorList>
    </citation>
    <scope>NUCLEOTIDE SEQUENCE</scope>
    <source>
        <strain evidence="10">CGMCC 1.15254</strain>
    </source>
</reference>
<protein>
    <recommendedName>
        <fullName evidence="8">Pseudouridine synthase</fullName>
        <ecNumber evidence="8">5.4.99.-</ecNumber>
    </recommendedName>
</protein>
<dbReference type="PROSITE" id="PS50889">
    <property type="entry name" value="S4"/>
    <property type="match status" value="1"/>
</dbReference>
<keyword evidence="3 8" id="KW-0413">Isomerase</keyword>
<dbReference type="FunFam" id="3.30.2350.10:FF:000006">
    <property type="entry name" value="Pseudouridine synthase"/>
    <property type="match status" value="1"/>
</dbReference>
<dbReference type="CDD" id="cd02869">
    <property type="entry name" value="PseudoU_synth_RluA_like"/>
    <property type="match status" value="1"/>
</dbReference>
<dbReference type="InterPro" id="IPR006224">
    <property type="entry name" value="PsdUridine_synth_RluA-like_CS"/>
</dbReference>
<reference evidence="10" key="1">
    <citation type="journal article" date="2014" name="Int. J. Syst. Evol. Microbiol.">
        <title>Complete genome sequence of Corynebacterium casei LMG S-19264T (=DSM 44701T), isolated from a smear-ripened cheese.</title>
        <authorList>
            <consortium name="US DOE Joint Genome Institute (JGI-PGF)"/>
            <person name="Walter F."/>
            <person name="Albersmeier A."/>
            <person name="Kalinowski J."/>
            <person name="Ruckert C."/>
        </authorList>
    </citation>
    <scope>NUCLEOTIDE SEQUENCE</scope>
    <source>
        <strain evidence="10">CGMCC 1.15254</strain>
    </source>
</reference>
<dbReference type="SMART" id="SM00363">
    <property type="entry name" value="S4"/>
    <property type="match status" value="1"/>
</dbReference>
<dbReference type="SUPFAM" id="SSF55120">
    <property type="entry name" value="Pseudouridine synthase"/>
    <property type="match status" value="1"/>
</dbReference>
<dbReference type="RefSeq" id="WP_188662213.1">
    <property type="nucleotide sequence ID" value="NZ_BMHV01000005.1"/>
</dbReference>